<evidence type="ECO:0000313" key="2">
    <source>
        <dbReference type="Proteomes" id="UP000282378"/>
    </source>
</evidence>
<name>A0A3M2XGK1_PSEYM</name>
<dbReference type="AlphaFoldDB" id="A0A3M2XGK1"/>
<dbReference type="Proteomes" id="UP000282378">
    <property type="component" value="Unassembled WGS sequence"/>
</dbReference>
<dbReference type="EMBL" id="RBNL01002894">
    <property type="protein sequence ID" value="RML62927.1"/>
    <property type="molecule type" value="Genomic_DNA"/>
</dbReference>
<comment type="caution">
    <text evidence="1">The sequence shown here is derived from an EMBL/GenBank/DDBJ whole genome shotgun (WGS) entry which is preliminary data.</text>
</comment>
<sequence>MGCITCFSTIFWQFSLLTRQFFSLRLQQNRFLTLLMTHILNFETCAH</sequence>
<gene>
    <name evidence="1" type="ORF">APX70_200116</name>
</gene>
<evidence type="ECO:0000313" key="1">
    <source>
        <dbReference type="EMBL" id="RML62927.1"/>
    </source>
</evidence>
<proteinExistence type="predicted"/>
<organism evidence="1 2">
    <name type="scientific">Pseudomonas syringae pv. maculicola</name>
    <dbReference type="NCBI Taxonomy" id="59511"/>
    <lineage>
        <taxon>Bacteria</taxon>
        <taxon>Pseudomonadati</taxon>
        <taxon>Pseudomonadota</taxon>
        <taxon>Gammaproteobacteria</taxon>
        <taxon>Pseudomonadales</taxon>
        <taxon>Pseudomonadaceae</taxon>
        <taxon>Pseudomonas</taxon>
    </lineage>
</organism>
<protein>
    <submittedName>
        <fullName evidence="1">Uncharacterized protein</fullName>
    </submittedName>
</protein>
<reference evidence="1 2" key="1">
    <citation type="submission" date="2018-08" db="EMBL/GenBank/DDBJ databases">
        <title>Recombination of ecologically and evolutionarily significant loci maintains genetic cohesion in the Pseudomonas syringae species complex.</title>
        <authorList>
            <person name="Dillon M."/>
            <person name="Thakur S."/>
            <person name="Almeida R.N.D."/>
            <person name="Weir B.S."/>
            <person name="Guttman D.S."/>
        </authorList>
    </citation>
    <scope>NUCLEOTIDE SEQUENCE [LARGE SCALE GENOMIC DNA]</scope>
    <source>
        <strain evidence="1 2">88_10</strain>
    </source>
</reference>
<accession>A0A3M2XGK1</accession>